<dbReference type="InParanoid" id="B7FRU2"/>
<dbReference type="Gene3D" id="2.170.270.10">
    <property type="entry name" value="SET domain"/>
    <property type="match status" value="1"/>
</dbReference>
<dbReference type="OMA" id="YSISEWM"/>
<evidence type="ECO:0000259" key="1">
    <source>
        <dbReference type="PROSITE" id="PS50280"/>
    </source>
</evidence>
<reference evidence="2 3" key="1">
    <citation type="journal article" date="2008" name="Nature">
        <title>The Phaeodactylum genome reveals the evolutionary history of diatom genomes.</title>
        <authorList>
            <person name="Bowler C."/>
            <person name="Allen A.E."/>
            <person name="Badger J.H."/>
            <person name="Grimwood J."/>
            <person name="Jabbari K."/>
            <person name="Kuo A."/>
            <person name="Maheswari U."/>
            <person name="Martens C."/>
            <person name="Maumus F."/>
            <person name="Otillar R.P."/>
            <person name="Rayko E."/>
            <person name="Salamov A."/>
            <person name="Vandepoele K."/>
            <person name="Beszteri B."/>
            <person name="Gruber A."/>
            <person name="Heijde M."/>
            <person name="Katinka M."/>
            <person name="Mock T."/>
            <person name="Valentin K."/>
            <person name="Verret F."/>
            <person name="Berges J.A."/>
            <person name="Brownlee C."/>
            <person name="Cadoret J.P."/>
            <person name="Chiovitti A."/>
            <person name="Choi C.J."/>
            <person name="Coesel S."/>
            <person name="De Martino A."/>
            <person name="Detter J.C."/>
            <person name="Durkin C."/>
            <person name="Falciatore A."/>
            <person name="Fournet J."/>
            <person name="Haruta M."/>
            <person name="Huysman M.J."/>
            <person name="Jenkins B.D."/>
            <person name="Jiroutova K."/>
            <person name="Jorgensen R.E."/>
            <person name="Joubert Y."/>
            <person name="Kaplan A."/>
            <person name="Kroger N."/>
            <person name="Kroth P.G."/>
            <person name="La Roche J."/>
            <person name="Lindquist E."/>
            <person name="Lommer M."/>
            <person name="Martin-Jezequel V."/>
            <person name="Lopez P.J."/>
            <person name="Lucas S."/>
            <person name="Mangogna M."/>
            <person name="McGinnis K."/>
            <person name="Medlin L.K."/>
            <person name="Montsant A."/>
            <person name="Oudot-Le Secq M.P."/>
            <person name="Napoli C."/>
            <person name="Obornik M."/>
            <person name="Parker M.S."/>
            <person name="Petit J.L."/>
            <person name="Porcel B.M."/>
            <person name="Poulsen N."/>
            <person name="Robison M."/>
            <person name="Rychlewski L."/>
            <person name="Rynearson T.A."/>
            <person name="Schmutz J."/>
            <person name="Shapiro H."/>
            <person name="Siaut M."/>
            <person name="Stanley M."/>
            <person name="Sussman M.R."/>
            <person name="Taylor A.R."/>
            <person name="Vardi A."/>
            <person name="von Dassow P."/>
            <person name="Vyverman W."/>
            <person name="Willis A."/>
            <person name="Wyrwicz L.S."/>
            <person name="Rokhsar D.S."/>
            <person name="Weissenbach J."/>
            <person name="Armbrust E.V."/>
            <person name="Green B.R."/>
            <person name="Van de Peer Y."/>
            <person name="Grigoriev I.V."/>
        </authorList>
    </citation>
    <scope>NUCLEOTIDE SEQUENCE [LARGE SCALE GENOMIC DNA]</scope>
    <source>
        <strain evidence="2 3">CCAP 1055/1</strain>
    </source>
</reference>
<dbReference type="Pfam" id="PF00856">
    <property type="entry name" value="SET"/>
    <property type="match status" value="1"/>
</dbReference>
<dbReference type="SUPFAM" id="SSF48452">
    <property type="entry name" value="TPR-like"/>
    <property type="match status" value="1"/>
</dbReference>
<sequence length="561" mass="62450">MLEEEYGYAMPKKTGENVCRPAIFHIVDTSYGAESTSEFSARCFALSFVFPEGYAVFWTCLATRTHPSLPHRITAASSCDNMEELLDKADQWARAGGEQPERPDFNVPEEYLAIPTTEQYLTLHHSSENENSKGNSWFAQRDLPAGTLLMVAKPVGMVMDWQDDSVEEILPENEQDDEDDEEGMMDDDDKEPRLNELLLLQLLDTIQKEPSIWTECLCTLFPRTQQELSRLPAWVCEDDDIFCQIEASIQAIGALPQMGDLAKEISKRLPLIIRYNILSIETCPELLSYPGPEGHVSLSGVGLYHLPSFFNHSSTPNASRWAIGDVMGVVANQSIKAGTEICISYIEHDVLCESAFRRNQVLRMDFVDGPVSEPASPFEEEGPDVPVVDSDVQNELMEMDPFERLSAIEELLQQATGAKRPEGEQDSAMGTTANGTSWFQCDVQNLRILKAISLEGLGQTKEALTLWEESVDFCEKTLPPNDENTIVVRVQAAFSALAVGNLDKAREQALAALQTHALLFGGGVARFRRRMAADLRLKLRPETGTRTELNGAPAVDILWPL</sequence>
<dbReference type="AlphaFoldDB" id="B7FRU2"/>
<dbReference type="PROSITE" id="PS50280">
    <property type="entry name" value="SET"/>
    <property type="match status" value="1"/>
</dbReference>
<accession>B7FRU2</accession>
<dbReference type="Proteomes" id="UP000000759">
    <property type="component" value="Chromosome 2"/>
</dbReference>
<dbReference type="SUPFAM" id="SSF82199">
    <property type="entry name" value="SET domain"/>
    <property type="match status" value="1"/>
</dbReference>
<dbReference type="RefSeq" id="XP_002177555.1">
    <property type="nucleotide sequence ID" value="XM_002177519.1"/>
</dbReference>
<gene>
    <name evidence="2" type="ORF">PHATRDRAFT_43311</name>
</gene>
<protein>
    <recommendedName>
        <fullName evidence="1">SET domain-containing protein</fullName>
    </recommendedName>
</protein>
<keyword evidence="3" id="KW-1185">Reference proteome</keyword>
<dbReference type="InterPro" id="IPR001214">
    <property type="entry name" value="SET_dom"/>
</dbReference>
<dbReference type="KEGG" id="pti:PHATRDRAFT_43311"/>
<dbReference type="InterPro" id="IPR011990">
    <property type="entry name" value="TPR-like_helical_dom_sf"/>
</dbReference>
<dbReference type="GeneID" id="7197078"/>
<organism evidence="2 3">
    <name type="scientific">Phaeodactylum tricornutum (strain CCAP 1055/1)</name>
    <dbReference type="NCBI Taxonomy" id="556484"/>
    <lineage>
        <taxon>Eukaryota</taxon>
        <taxon>Sar</taxon>
        <taxon>Stramenopiles</taxon>
        <taxon>Ochrophyta</taxon>
        <taxon>Bacillariophyta</taxon>
        <taxon>Bacillariophyceae</taxon>
        <taxon>Bacillariophycidae</taxon>
        <taxon>Naviculales</taxon>
        <taxon>Phaeodactylaceae</taxon>
        <taxon>Phaeodactylum</taxon>
    </lineage>
</organism>
<proteinExistence type="predicted"/>
<evidence type="ECO:0000313" key="2">
    <source>
        <dbReference type="EMBL" id="EEC50369.1"/>
    </source>
</evidence>
<dbReference type="EMBL" id="CM000606">
    <property type="protein sequence ID" value="EEC50369.1"/>
    <property type="molecule type" value="Genomic_DNA"/>
</dbReference>
<reference evidence="3" key="2">
    <citation type="submission" date="2008-08" db="EMBL/GenBank/DDBJ databases">
        <authorList>
            <consortium name="Diatom Consortium"/>
            <person name="Grigoriev I."/>
            <person name="Grimwood J."/>
            <person name="Kuo A."/>
            <person name="Otillar R.P."/>
            <person name="Salamov A."/>
            <person name="Detter J.C."/>
            <person name="Lindquist E."/>
            <person name="Shapiro H."/>
            <person name="Lucas S."/>
            <person name="Glavina del Rio T."/>
            <person name="Pitluck S."/>
            <person name="Rokhsar D."/>
            <person name="Bowler C."/>
        </authorList>
    </citation>
    <scope>GENOME REANNOTATION</scope>
    <source>
        <strain evidence="3">CCAP 1055/1</strain>
    </source>
</reference>
<dbReference type="InterPro" id="IPR053209">
    <property type="entry name" value="Gramillin-biosynth_MTr"/>
</dbReference>
<evidence type="ECO:0000313" key="3">
    <source>
        <dbReference type="Proteomes" id="UP000000759"/>
    </source>
</evidence>
<dbReference type="InterPro" id="IPR046341">
    <property type="entry name" value="SET_dom_sf"/>
</dbReference>
<dbReference type="HOGENOM" id="CLU_486161_0_0_1"/>
<dbReference type="STRING" id="556484.B7FRU2"/>
<dbReference type="PANTHER" id="PTHR47643:SF2">
    <property type="entry name" value="TPR DOMAIN PROTEIN (AFU_ORTHOLOGUE AFUA_5G12710)"/>
    <property type="match status" value="1"/>
</dbReference>
<feature type="domain" description="SET" evidence="1">
    <location>
        <begin position="115"/>
        <end position="346"/>
    </location>
</feature>
<dbReference type="PaxDb" id="2850-Phatr43311"/>
<dbReference type="eggNOG" id="ENOG502SEFG">
    <property type="taxonomic scope" value="Eukaryota"/>
</dbReference>
<name>B7FRU2_PHATC</name>
<dbReference type="PANTHER" id="PTHR47643">
    <property type="entry name" value="TPR DOMAIN PROTEIN (AFU_ORTHOLOGUE AFUA_5G12710)"/>
    <property type="match status" value="1"/>
</dbReference>
<dbReference type="OrthoDB" id="1028014at2759"/>
<dbReference type="Gene3D" id="1.25.40.10">
    <property type="entry name" value="Tetratricopeptide repeat domain"/>
    <property type="match status" value="1"/>
</dbReference>